<dbReference type="GO" id="GO:0051011">
    <property type="term" value="F:microtubule minus-end binding"/>
    <property type="evidence" value="ECO:0007669"/>
    <property type="project" value="TreeGrafter"/>
</dbReference>
<reference evidence="1" key="1">
    <citation type="submission" date="2025-08" db="UniProtKB">
        <authorList>
            <consortium name="Ensembl"/>
        </authorList>
    </citation>
    <scope>IDENTIFICATION</scope>
</reference>
<proteinExistence type="predicted"/>
<dbReference type="GO" id="GO:0031023">
    <property type="term" value="P:microtubule organizing center organization"/>
    <property type="evidence" value="ECO:0007669"/>
    <property type="project" value="TreeGrafter"/>
</dbReference>
<sequence>RTAGRSGGAGASSCPLVEGLYLQEDDSMLELLCSPSELRTDILTWICCSINPNFVSSKDASVKSKDPDALTKEIAAFGQELMLSKMNDLDLIKGKASPLRQLRFLEQLLTLVPGCKKSAGNRTDGEALLNELFAAENLQNLTHMLRPSLDPWPAQIKYVFCLYGRLKRFLDILETSTKFKYLLNVSPQCDFLKDGAALSVFSPSSLRLSACDLQQLMTTFSHVFDTDMKPYCSREPPSFSADTDIFQRVHQRLLACNTVLKHNVKNSTQASRWQRAQTVARILGFKWRSGCWSFNGTN</sequence>
<dbReference type="InterPro" id="IPR029711">
    <property type="entry name" value="Haus7-like"/>
</dbReference>
<dbReference type="Proteomes" id="UP000264800">
    <property type="component" value="Unplaced"/>
</dbReference>
<name>A0A3Q2ZSR6_KRYMA</name>
<accession>A0A3Q2ZSR6</accession>
<dbReference type="PANTHER" id="PTHR14352">
    <property type="entry name" value="HAUS AUGMIN-LIKE COMPLEX SUBUNIT 7"/>
    <property type="match status" value="1"/>
</dbReference>
<dbReference type="GeneTree" id="ENSGT00390000003937"/>
<dbReference type="Ensembl" id="ENSKMAT00000007026.1">
    <property type="protein sequence ID" value="ENSKMAP00000006913.1"/>
    <property type="gene ID" value="ENSKMAG00000005195.1"/>
</dbReference>
<evidence type="ECO:0000313" key="2">
    <source>
        <dbReference type="Proteomes" id="UP000264800"/>
    </source>
</evidence>
<dbReference type="GO" id="GO:0051225">
    <property type="term" value="P:spindle assembly"/>
    <property type="evidence" value="ECO:0007669"/>
    <property type="project" value="TreeGrafter"/>
</dbReference>
<dbReference type="PANTHER" id="PTHR14352:SF2">
    <property type="entry name" value="HAUS AUGMIN-LIKE COMPLEX SUBUNIT 7"/>
    <property type="match status" value="1"/>
</dbReference>
<organism evidence="1 2">
    <name type="scientific">Kryptolebias marmoratus</name>
    <name type="common">Mangrove killifish</name>
    <name type="synonym">Rivulus marmoratus</name>
    <dbReference type="NCBI Taxonomy" id="37003"/>
    <lineage>
        <taxon>Eukaryota</taxon>
        <taxon>Metazoa</taxon>
        <taxon>Chordata</taxon>
        <taxon>Craniata</taxon>
        <taxon>Vertebrata</taxon>
        <taxon>Euteleostomi</taxon>
        <taxon>Actinopterygii</taxon>
        <taxon>Neopterygii</taxon>
        <taxon>Teleostei</taxon>
        <taxon>Neoteleostei</taxon>
        <taxon>Acanthomorphata</taxon>
        <taxon>Ovalentaria</taxon>
        <taxon>Atherinomorphae</taxon>
        <taxon>Cyprinodontiformes</taxon>
        <taxon>Rivulidae</taxon>
        <taxon>Kryptolebias</taxon>
    </lineage>
</organism>
<keyword evidence="2" id="KW-1185">Reference proteome</keyword>
<dbReference type="GO" id="GO:0070652">
    <property type="term" value="C:HAUS complex"/>
    <property type="evidence" value="ECO:0007669"/>
    <property type="project" value="TreeGrafter"/>
</dbReference>
<evidence type="ECO:0000313" key="1">
    <source>
        <dbReference type="Ensembl" id="ENSKMAP00000006913.1"/>
    </source>
</evidence>
<protein>
    <submittedName>
        <fullName evidence="1">HAUS augmin like complex subunit 7</fullName>
    </submittedName>
</protein>
<reference evidence="1" key="2">
    <citation type="submission" date="2025-09" db="UniProtKB">
        <authorList>
            <consortium name="Ensembl"/>
        </authorList>
    </citation>
    <scope>IDENTIFICATION</scope>
</reference>
<dbReference type="AlphaFoldDB" id="A0A3Q2ZSR6"/>